<keyword evidence="1" id="KW-0472">Membrane</keyword>
<accession>A0A8S1QLZ2</accession>
<keyword evidence="1" id="KW-1133">Transmembrane helix</keyword>
<keyword evidence="3" id="KW-1185">Reference proteome</keyword>
<comment type="caution">
    <text evidence="2">The sequence shown here is derived from an EMBL/GenBank/DDBJ whole genome shotgun (WGS) entry which is preliminary data.</text>
</comment>
<dbReference type="OrthoDB" id="307237at2759"/>
<sequence>MSSNFIFLGLVHVKILQGQRQLQQQNIVKVTEFPDQAINLFLESLDEYYNQRQQQNNQRWPFITQLQRKPEYLIVLRSEANQSFLNSIKLEEYIIQNLPSDCSEQDWRNKAIEILLTWNLAEKNYKITDFQDEQSDQASNMYAKYALLYLSLAIISFIVINILKKFT</sequence>
<name>A0A8S1QLZ2_9CILI</name>
<dbReference type="Proteomes" id="UP000692954">
    <property type="component" value="Unassembled WGS sequence"/>
</dbReference>
<evidence type="ECO:0008006" key="4">
    <source>
        <dbReference type="Google" id="ProtNLM"/>
    </source>
</evidence>
<organism evidence="2 3">
    <name type="scientific">Paramecium sonneborni</name>
    <dbReference type="NCBI Taxonomy" id="65129"/>
    <lineage>
        <taxon>Eukaryota</taxon>
        <taxon>Sar</taxon>
        <taxon>Alveolata</taxon>
        <taxon>Ciliophora</taxon>
        <taxon>Intramacronucleata</taxon>
        <taxon>Oligohymenophorea</taxon>
        <taxon>Peniculida</taxon>
        <taxon>Parameciidae</taxon>
        <taxon>Paramecium</taxon>
    </lineage>
</organism>
<keyword evidence="1" id="KW-0812">Transmembrane</keyword>
<dbReference type="EMBL" id="CAJJDN010000112">
    <property type="protein sequence ID" value="CAD8117018.1"/>
    <property type="molecule type" value="Genomic_DNA"/>
</dbReference>
<evidence type="ECO:0000256" key="1">
    <source>
        <dbReference type="SAM" id="Phobius"/>
    </source>
</evidence>
<gene>
    <name evidence="2" type="ORF">PSON_ATCC_30995.1.T1120169</name>
</gene>
<evidence type="ECO:0000313" key="2">
    <source>
        <dbReference type="EMBL" id="CAD8117018.1"/>
    </source>
</evidence>
<evidence type="ECO:0000313" key="3">
    <source>
        <dbReference type="Proteomes" id="UP000692954"/>
    </source>
</evidence>
<reference evidence="2" key="1">
    <citation type="submission" date="2021-01" db="EMBL/GenBank/DDBJ databases">
        <authorList>
            <consortium name="Genoscope - CEA"/>
            <person name="William W."/>
        </authorList>
    </citation>
    <scope>NUCLEOTIDE SEQUENCE</scope>
</reference>
<proteinExistence type="predicted"/>
<feature type="transmembrane region" description="Helical" evidence="1">
    <location>
        <begin position="142"/>
        <end position="163"/>
    </location>
</feature>
<protein>
    <recommendedName>
        <fullName evidence="4">Transmembrane protein</fullName>
    </recommendedName>
</protein>
<dbReference type="AlphaFoldDB" id="A0A8S1QLZ2"/>